<evidence type="ECO:0000256" key="1">
    <source>
        <dbReference type="ARBA" id="ARBA00004049"/>
    </source>
</evidence>
<dbReference type="InterPro" id="IPR003035">
    <property type="entry name" value="RWP-RK_dom"/>
</dbReference>
<accession>A0A328DA07</accession>
<reference evidence="9 10" key="1">
    <citation type="submission" date="2018-06" db="EMBL/GenBank/DDBJ databases">
        <title>The Genome of Cuscuta australis (Dodder) Provides Insight into the Evolution of Plant Parasitism.</title>
        <authorList>
            <person name="Liu H."/>
        </authorList>
    </citation>
    <scope>NUCLEOTIDE SEQUENCE [LARGE SCALE GENOMIC DNA]</scope>
    <source>
        <strain evidence="10">cv. Yunnan</strain>
        <tissue evidence="9">Vines</tissue>
    </source>
</reference>
<gene>
    <name evidence="9" type="ORF">DM860_010072</name>
</gene>
<evidence type="ECO:0000256" key="3">
    <source>
        <dbReference type="ARBA" id="ARBA00023054"/>
    </source>
</evidence>
<dbReference type="Pfam" id="PF02042">
    <property type="entry name" value="RWP-RK"/>
    <property type="match status" value="1"/>
</dbReference>
<dbReference type="PANTHER" id="PTHR46373">
    <property type="entry name" value="PROTEIN RKD4"/>
    <property type="match status" value="1"/>
</dbReference>
<proteinExistence type="predicted"/>
<feature type="domain" description="RWP-RK" evidence="8">
    <location>
        <begin position="100"/>
        <end position="189"/>
    </location>
</feature>
<name>A0A328DA07_9ASTE</name>
<evidence type="ECO:0000313" key="10">
    <source>
        <dbReference type="Proteomes" id="UP000249390"/>
    </source>
</evidence>
<keyword evidence="4" id="KW-0238">DNA-binding</keyword>
<evidence type="ECO:0000259" key="8">
    <source>
        <dbReference type="PROSITE" id="PS51519"/>
    </source>
</evidence>
<dbReference type="AlphaFoldDB" id="A0A328DA07"/>
<dbReference type="GO" id="GO:0003677">
    <property type="term" value="F:DNA binding"/>
    <property type="evidence" value="ECO:0007669"/>
    <property type="project" value="UniProtKB-KW"/>
</dbReference>
<comment type="caution">
    <text evidence="9">The sequence shown here is derived from an EMBL/GenBank/DDBJ whole genome shotgun (WGS) entry which is preliminary data.</text>
</comment>
<comment type="function">
    <text evidence="1">Putative transcription factor.</text>
</comment>
<keyword evidence="3" id="KW-0175">Coiled coil</keyword>
<dbReference type="InterPro" id="IPR044607">
    <property type="entry name" value="RKD-like"/>
</dbReference>
<dbReference type="Proteomes" id="UP000249390">
    <property type="component" value="Unassembled WGS sequence"/>
</dbReference>
<keyword evidence="10" id="KW-1185">Reference proteome</keyword>
<keyword evidence="6" id="KW-0539">Nucleus</keyword>
<evidence type="ECO:0000256" key="6">
    <source>
        <dbReference type="ARBA" id="ARBA00023242"/>
    </source>
</evidence>
<sequence length="302" mass="34135">MAKPPAGEFNLQQLSFPLHSAIWPAENHITAGWDYYYHYEYDDDNNNNNNDYCEYFPITQAGYDECSSFPTMDMVLYHDDPATTAAAIPSFDDDYPIIQTKTMTTRDLGYHHEFGGLDEEQKLIERVSKYFYMPITKAAKELKVGLTLLKKRCRELGIRRWPHRKLMSLQTLITNVKELGKEEEDKKLREAINVLEKQKREIEESPDIEMEETTKRLRQACFKANYKRRKLVVAPPPPATPSSSSASSSPPPPSSSSAASLVAATGRPQVGGVDHYEEDCEMNSLLCCFSSSSSSSYSSSAN</sequence>
<evidence type="ECO:0000256" key="5">
    <source>
        <dbReference type="ARBA" id="ARBA00023163"/>
    </source>
</evidence>
<evidence type="ECO:0000313" key="9">
    <source>
        <dbReference type="EMBL" id="RAL41278.1"/>
    </source>
</evidence>
<feature type="region of interest" description="Disordered" evidence="7">
    <location>
        <begin position="232"/>
        <end position="275"/>
    </location>
</feature>
<evidence type="ECO:0000256" key="4">
    <source>
        <dbReference type="ARBA" id="ARBA00023125"/>
    </source>
</evidence>
<dbReference type="PANTHER" id="PTHR46373:SF20">
    <property type="entry name" value="PROTEIN RKD1"/>
    <property type="match status" value="1"/>
</dbReference>
<keyword evidence="5" id="KW-0804">Transcription</keyword>
<protein>
    <recommendedName>
        <fullName evidence="8">RWP-RK domain-containing protein</fullName>
    </recommendedName>
</protein>
<keyword evidence="2" id="KW-0805">Transcription regulation</keyword>
<evidence type="ECO:0000256" key="2">
    <source>
        <dbReference type="ARBA" id="ARBA00023015"/>
    </source>
</evidence>
<organism evidence="9 10">
    <name type="scientific">Cuscuta australis</name>
    <dbReference type="NCBI Taxonomy" id="267555"/>
    <lineage>
        <taxon>Eukaryota</taxon>
        <taxon>Viridiplantae</taxon>
        <taxon>Streptophyta</taxon>
        <taxon>Embryophyta</taxon>
        <taxon>Tracheophyta</taxon>
        <taxon>Spermatophyta</taxon>
        <taxon>Magnoliopsida</taxon>
        <taxon>eudicotyledons</taxon>
        <taxon>Gunneridae</taxon>
        <taxon>Pentapetalae</taxon>
        <taxon>asterids</taxon>
        <taxon>lamiids</taxon>
        <taxon>Solanales</taxon>
        <taxon>Convolvulaceae</taxon>
        <taxon>Cuscuteae</taxon>
        <taxon>Cuscuta</taxon>
        <taxon>Cuscuta subgen. Grammica</taxon>
        <taxon>Cuscuta sect. Cleistogrammica</taxon>
    </lineage>
</organism>
<dbReference type="EMBL" id="NQVE01000188">
    <property type="protein sequence ID" value="RAL41278.1"/>
    <property type="molecule type" value="Genomic_DNA"/>
</dbReference>
<dbReference type="GO" id="GO:0003700">
    <property type="term" value="F:DNA-binding transcription factor activity"/>
    <property type="evidence" value="ECO:0007669"/>
    <property type="project" value="InterPro"/>
</dbReference>
<evidence type="ECO:0000256" key="7">
    <source>
        <dbReference type="SAM" id="MobiDB-lite"/>
    </source>
</evidence>
<dbReference type="PROSITE" id="PS51519">
    <property type="entry name" value="RWP_RK"/>
    <property type="match status" value="1"/>
</dbReference>